<keyword evidence="2 5" id="KW-0238">DNA-binding</keyword>
<feature type="domain" description="HTH gntR-type" evidence="4">
    <location>
        <begin position="14"/>
        <end position="81"/>
    </location>
</feature>
<dbReference type="Proteomes" id="UP000703720">
    <property type="component" value="Unassembled WGS sequence"/>
</dbReference>
<evidence type="ECO:0000313" key="5">
    <source>
        <dbReference type="EMBL" id="MBP2376906.1"/>
    </source>
</evidence>
<dbReference type="InterPro" id="IPR036390">
    <property type="entry name" value="WH_DNA-bd_sf"/>
</dbReference>
<dbReference type="CDD" id="cd07377">
    <property type="entry name" value="WHTH_GntR"/>
    <property type="match status" value="1"/>
</dbReference>
<dbReference type="GO" id="GO:0003677">
    <property type="term" value="F:DNA binding"/>
    <property type="evidence" value="ECO:0007669"/>
    <property type="project" value="UniProtKB-KW"/>
</dbReference>
<keyword evidence="3" id="KW-0804">Transcription</keyword>
<gene>
    <name evidence="5" type="ORF">JOF42_000401</name>
</gene>
<dbReference type="Pfam" id="PF00392">
    <property type="entry name" value="GntR"/>
    <property type="match status" value="1"/>
</dbReference>
<dbReference type="InterPro" id="IPR000524">
    <property type="entry name" value="Tscrpt_reg_HTH_GntR"/>
</dbReference>
<dbReference type="InterPro" id="IPR036388">
    <property type="entry name" value="WH-like_DNA-bd_sf"/>
</dbReference>
<organism evidence="5 6">
    <name type="scientific">Microbacterium phyllosphaerae</name>
    <dbReference type="NCBI Taxonomy" id="124798"/>
    <lineage>
        <taxon>Bacteria</taxon>
        <taxon>Bacillati</taxon>
        <taxon>Actinomycetota</taxon>
        <taxon>Actinomycetes</taxon>
        <taxon>Micrococcales</taxon>
        <taxon>Microbacteriaceae</taxon>
        <taxon>Microbacterium</taxon>
    </lineage>
</organism>
<evidence type="ECO:0000259" key="4">
    <source>
        <dbReference type="PROSITE" id="PS50949"/>
    </source>
</evidence>
<proteinExistence type="predicted"/>
<protein>
    <submittedName>
        <fullName evidence="5">DNA-binding GntR family transcriptional regulator</fullName>
    </submittedName>
</protein>
<name>A0ABS4WL35_9MICO</name>
<dbReference type="Gene3D" id="1.10.10.10">
    <property type="entry name" value="Winged helix-like DNA-binding domain superfamily/Winged helix DNA-binding domain"/>
    <property type="match status" value="1"/>
</dbReference>
<accession>A0ABS4WL35</accession>
<evidence type="ECO:0000313" key="6">
    <source>
        <dbReference type="Proteomes" id="UP000703720"/>
    </source>
</evidence>
<dbReference type="SUPFAM" id="SSF46785">
    <property type="entry name" value="Winged helix' DNA-binding domain"/>
    <property type="match status" value="1"/>
</dbReference>
<dbReference type="PANTHER" id="PTHR43537:SF24">
    <property type="entry name" value="GLUCONATE OPERON TRANSCRIPTIONAL REPRESSOR"/>
    <property type="match status" value="1"/>
</dbReference>
<dbReference type="PRINTS" id="PR00035">
    <property type="entry name" value="HTHGNTR"/>
</dbReference>
<comment type="caution">
    <text evidence="5">The sequence shown here is derived from an EMBL/GenBank/DDBJ whole genome shotgun (WGS) entry which is preliminary data.</text>
</comment>
<evidence type="ECO:0000256" key="3">
    <source>
        <dbReference type="ARBA" id="ARBA00023163"/>
    </source>
</evidence>
<dbReference type="PANTHER" id="PTHR43537">
    <property type="entry name" value="TRANSCRIPTIONAL REGULATOR, GNTR FAMILY"/>
    <property type="match status" value="1"/>
</dbReference>
<evidence type="ECO:0000256" key="2">
    <source>
        <dbReference type="ARBA" id="ARBA00023125"/>
    </source>
</evidence>
<reference evidence="5 6" key="1">
    <citation type="submission" date="2021-03" db="EMBL/GenBank/DDBJ databases">
        <title>Sequencing the genomes of 1000 actinobacteria strains.</title>
        <authorList>
            <person name="Klenk H.-P."/>
        </authorList>
    </citation>
    <scope>NUCLEOTIDE SEQUENCE [LARGE SCALE GENOMIC DNA]</scope>
    <source>
        <strain evidence="5 6">DSM 13468</strain>
    </source>
</reference>
<dbReference type="PROSITE" id="PS50949">
    <property type="entry name" value="HTH_GNTR"/>
    <property type="match status" value="1"/>
</dbReference>
<dbReference type="RefSeq" id="WP_210096323.1">
    <property type="nucleotide sequence ID" value="NZ_BAAAIO010000001.1"/>
</dbReference>
<sequence length="216" mass="23966">MHNTAPFGVIRRPQTLREICVERIEGAIVTGAFAPGDRLNDRNLQEWLGVSRTPIREAMLELERRGLIESKRSSYTRVAMPDPSHTLPLTQALAAALGGAVRVTLPVMREAELAGVTAQLGDVRDAVAQRCADTYRRSRDDLITVLMRACPNRFLIDAVKYAHSRLRFQEVLSHAESAADWGRLLRGYQSLERAVHEHDAVSAELAIELAFALDSA</sequence>
<keyword evidence="1" id="KW-0805">Transcription regulation</keyword>
<dbReference type="SMART" id="SM00345">
    <property type="entry name" value="HTH_GNTR"/>
    <property type="match status" value="1"/>
</dbReference>
<evidence type="ECO:0000256" key="1">
    <source>
        <dbReference type="ARBA" id="ARBA00023015"/>
    </source>
</evidence>
<dbReference type="EMBL" id="JAGIOA010000001">
    <property type="protein sequence ID" value="MBP2376906.1"/>
    <property type="molecule type" value="Genomic_DNA"/>
</dbReference>
<keyword evidence="6" id="KW-1185">Reference proteome</keyword>